<organism evidence="3 4">
    <name type="scientific">Streptomyces boetiae</name>
    <dbReference type="NCBI Taxonomy" id="3075541"/>
    <lineage>
        <taxon>Bacteria</taxon>
        <taxon>Bacillati</taxon>
        <taxon>Actinomycetota</taxon>
        <taxon>Actinomycetes</taxon>
        <taxon>Kitasatosporales</taxon>
        <taxon>Streptomycetaceae</taxon>
        <taxon>Streptomyces</taxon>
    </lineage>
</organism>
<evidence type="ECO:0000259" key="2">
    <source>
        <dbReference type="PROSITE" id="PS50006"/>
    </source>
</evidence>
<accession>A0ABU2L622</accession>
<dbReference type="RefSeq" id="WP_311629953.1">
    <property type="nucleotide sequence ID" value="NZ_JAVREN010000009.1"/>
</dbReference>
<name>A0ABU2L622_9ACTN</name>
<dbReference type="PROSITE" id="PS50006">
    <property type="entry name" value="FHA_DOMAIN"/>
    <property type="match status" value="1"/>
</dbReference>
<reference evidence="4" key="1">
    <citation type="submission" date="2023-07" db="EMBL/GenBank/DDBJ databases">
        <title>30 novel species of actinomycetes from the DSMZ collection.</title>
        <authorList>
            <person name="Nouioui I."/>
        </authorList>
    </citation>
    <scope>NUCLEOTIDE SEQUENCE [LARGE SCALE GENOMIC DNA]</scope>
    <source>
        <strain evidence="4">DSM 44917</strain>
    </source>
</reference>
<keyword evidence="4" id="KW-1185">Reference proteome</keyword>
<dbReference type="InterPro" id="IPR000253">
    <property type="entry name" value="FHA_dom"/>
</dbReference>
<gene>
    <name evidence="3" type="ORF">RM780_08540</name>
</gene>
<dbReference type="EMBL" id="JAVREN010000009">
    <property type="protein sequence ID" value="MDT0307010.1"/>
    <property type="molecule type" value="Genomic_DNA"/>
</dbReference>
<keyword evidence="1" id="KW-0597">Phosphoprotein</keyword>
<feature type="domain" description="FHA" evidence="2">
    <location>
        <begin position="42"/>
        <end position="93"/>
    </location>
</feature>
<sequence>MDPLPRDHPSLALGAPPGPPGTLCARALGGGLTLRPGEGREVLFGRNRDHVHVCVGGDDWRVSRLQGVVTHRERQWWLRNTGRLPLRLPGSLLLFTQEEPVPLAEGYTPLFVRGSAGREHLLELYVTGPEGRRAVPHPGDPTQPPRTWPLADDERLALIVLGQRYLLHEASPQPLTWKEAAAQLEALRPGEGWSAKKLAHKVARVRERLSRGGVAGLTEAEVPQPVGNALNDNLLRELLLTTTLVPPDLAVLDGGTQD</sequence>
<protein>
    <submittedName>
        <fullName evidence="3">FHA domain-containing protein</fullName>
    </submittedName>
</protein>
<evidence type="ECO:0000313" key="3">
    <source>
        <dbReference type="EMBL" id="MDT0307010.1"/>
    </source>
</evidence>
<evidence type="ECO:0000313" key="4">
    <source>
        <dbReference type="Proteomes" id="UP001183388"/>
    </source>
</evidence>
<dbReference type="Proteomes" id="UP001183388">
    <property type="component" value="Unassembled WGS sequence"/>
</dbReference>
<evidence type="ECO:0000256" key="1">
    <source>
        <dbReference type="ARBA" id="ARBA00022553"/>
    </source>
</evidence>
<comment type="caution">
    <text evidence="3">The sequence shown here is derived from an EMBL/GenBank/DDBJ whole genome shotgun (WGS) entry which is preliminary data.</text>
</comment>
<dbReference type="SUPFAM" id="SSF49879">
    <property type="entry name" value="SMAD/FHA domain"/>
    <property type="match status" value="1"/>
</dbReference>
<dbReference type="InterPro" id="IPR008984">
    <property type="entry name" value="SMAD_FHA_dom_sf"/>
</dbReference>
<proteinExistence type="predicted"/>